<dbReference type="InterPro" id="IPR000212">
    <property type="entry name" value="DNA_helicase_UvrD/REP"/>
</dbReference>
<dbReference type="SUPFAM" id="SSF52540">
    <property type="entry name" value="P-loop containing nucleoside triphosphate hydrolases"/>
    <property type="match status" value="1"/>
</dbReference>
<dbReference type="InterPro" id="IPR027417">
    <property type="entry name" value="P-loop_NTPase"/>
</dbReference>
<dbReference type="PANTHER" id="PTHR11070:SF2">
    <property type="entry name" value="ATP-DEPENDENT DNA HELICASE SRS2"/>
    <property type="match status" value="1"/>
</dbReference>
<dbReference type="GO" id="GO:0043138">
    <property type="term" value="F:3'-5' DNA helicase activity"/>
    <property type="evidence" value="ECO:0007669"/>
    <property type="project" value="TreeGrafter"/>
</dbReference>
<protein>
    <recommendedName>
        <fullName evidence="1">DNA 3'-5' helicase II</fullName>
    </recommendedName>
</protein>
<dbReference type="Proteomes" id="UP000406735">
    <property type="component" value="Unassembled WGS sequence"/>
</dbReference>
<evidence type="ECO:0000256" key="1">
    <source>
        <dbReference type="ARBA" id="ARBA00034923"/>
    </source>
</evidence>
<evidence type="ECO:0000259" key="2">
    <source>
        <dbReference type="Pfam" id="PF13538"/>
    </source>
</evidence>
<dbReference type="GO" id="GO:0000725">
    <property type="term" value="P:recombinational repair"/>
    <property type="evidence" value="ECO:0007669"/>
    <property type="project" value="TreeGrafter"/>
</dbReference>
<dbReference type="Gene3D" id="3.40.50.300">
    <property type="entry name" value="P-loop containing nucleotide triphosphate hydrolases"/>
    <property type="match status" value="2"/>
</dbReference>
<sequence length="664" mass="77556">MRNDLFYKQIKENALNKPVIGIFEKYANTHADFQMYIITAPLGEKYEYQYEDRALIVLVPSHKLLFINLSDEEESFLDYVEDVIQDLNSMSDKYKYQDFIGRARKWKDEIVEKVQYNDANFDLEDLFAKTKLHGDEARKADLLISLLTGSINDIEKIGAVQPTTLLEKVKKNIILFDGEQTRFIFRNYAIKKMISVQGLSGTGKTELLLHKLKDLYVNEAESKIFFTCHNIALADKLRQRIPRFFDFMSVRKQIKWGDRLWMARAWGSKSNPDSGLYSYLCNTYDIPFYRYSPGIDYQFIYSKVLDALNAIPNKNFKPCFDYILVDESQDFPEVFFEVCKKVVRHKVYMAGDVFQDIFDSVKKKKWGVDIVLNRCYRTDPRTLMFAHAVGLGLFEENKLNWFDKQGWENLGYKTNYAEKGYLRLSRLPINRFNGIQADESLVIINDSTIGRVKKIIHEIQDENPDVVPGDIAIIYVDDSKDIYNYMDELSNAINKEFGYLVKRGYETKSATEDSVYITNANNVKGLEFPFVICITKKILGQHKYRNSLYTMLTRSFIKSYLLVTSNDLLDVFNAGIQYINENNCVRTHIPTEEQQHNINRQILELQADQAESYQEILDDVFAEFKITDIRKQEQITKALDTTPIDKFDKDMIRKFVKTNLSFYS</sequence>
<dbReference type="Pfam" id="PF13538">
    <property type="entry name" value="UvrD_C_2"/>
    <property type="match status" value="1"/>
</dbReference>
<comment type="caution">
    <text evidence="3">The sequence shown here is derived from an EMBL/GenBank/DDBJ whole genome shotgun (WGS) entry which is preliminary data.</text>
</comment>
<dbReference type="PANTHER" id="PTHR11070">
    <property type="entry name" value="UVRD / RECB / PCRA DNA HELICASE FAMILY MEMBER"/>
    <property type="match status" value="1"/>
</dbReference>
<dbReference type="AlphaFoldDB" id="A0A6A7VWJ4"/>
<accession>A0A6A7VWJ4</accession>
<evidence type="ECO:0000313" key="4">
    <source>
        <dbReference type="Proteomes" id="UP000406735"/>
    </source>
</evidence>
<proteinExistence type="predicted"/>
<dbReference type="RefSeq" id="WP_144152602.1">
    <property type="nucleotide sequence ID" value="NZ_VZAU01000024.1"/>
</dbReference>
<dbReference type="InterPro" id="IPR027785">
    <property type="entry name" value="UvrD-like_helicase_C"/>
</dbReference>
<name>A0A6A7VWJ4_9BACT</name>
<dbReference type="EMBL" id="VZCY01000084">
    <property type="protein sequence ID" value="MQN10154.1"/>
    <property type="molecule type" value="Genomic_DNA"/>
</dbReference>
<dbReference type="GO" id="GO:0003677">
    <property type="term" value="F:DNA binding"/>
    <property type="evidence" value="ECO:0007669"/>
    <property type="project" value="InterPro"/>
</dbReference>
<organism evidence="3 4">
    <name type="scientific">Segatella copri</name>
    <dbReference type="NCBI Taxonomy" id="165179"/>
    <lineage>
        <taxon>Bacteria</taxon>
        <taxon>Pseudomonadati</taxon>
        <taxon>Bacteroidota</taxon>
        <taxon>Bacteroidia</taxon>
        <taxon>Bacteroidales</taxon>
        <taxon>Prevotellaceae</taxon>
        <taxon>Segatella</taxon>
    </lineage>
</organism>
<evidence type="ECO:0000313" key="3">
    <source>
        <dbReference type="EMBL" id="MQN10154.1"/>
    </source>
</evidence>
<reference evidence="3 4" key="1">
    <citation type="submission" date="2019-09" db="EMBL/GenBank/DDBJ databases">
        <title>Distinct polysaccharide growth profiles of human intestinal Prevotella copri isolates.</title>
        <authorList>
            <person name="Fehlner-Peach H."/>
            <person name="Magnabosco C."/>
            <person name="Raghavan V."/>
            <person name="Scher J.U."/>
            <person name="Tett A."/>
            <person name="Cox L.M."/>
            <person name="Gottsegen C."/>
            <person name="Watters A."/>
            <person name="Wiltshire- Gordon J.D."/>
            <person name="Segata N."/>
            <person name="Bonneau R."/>
            <person name="Littman D.R."/>
        </authorList>
    </citation>
    <scope>NUCLEOTIDE SEQUENCE [LARGE SCALE GENOMIC DNA]</scope>
    <source>
        <strain evidence="4">iK21513</strain>
    </source>
</reference>
<feature type="domain" description="UvrD-like helicase C-terminal" evidence="2">
    <location>
        <begin position="515"/>
        <end position="561"/>
    </location>
</feature>
<gene>
    <name evidence="3" type="ORF">F7D97_09545</name>
</gene>
<dbReference type="GO" id="GO:0005524">
    <property type="term" value="F:ATP binding"/>
    <property type="evidence" value="ECO:0007669"/>
    <property type="project" value="InterPro"/>
</dbReference>